<reference evidence="7 8" key="1">
    <citation type="journal article" date="2022" name="Nat. Ecol. Evol.">
        <title>A masculinizing supergene underlies an exaggerated male reproductive morph in a spider.</title>
        <authorList>
            <person name="Hendrickx F."/>
            <person name="De Corte Z."/>
            <person name="Sonet G."/>
            <person name="Van Belleghem S.M."/>
            <person name="Kostlbacher S."/>
            <person name="Vangestel C."/>
        </authorList>
    </citation>
    <scope>NUCLEOTIDE SEQUENCE [LARGE SCALE GENOMIC DNA]</scope>
    <source>
        <strain evidence="7">W744_W776</strain>
    </source>
</reference>
<name>A0AAV6UNC9_9ARAC</name>
<feature type="domain" description="BHLH" evidence="6">
    <location>
        <begin position="96"/>
        <end position="148"/>
    </location>
</feature>
<evidence type="ECO:0000256" key="4">
    <source>
        <dbReference type="ARBA" id="ARBA00023242"/>
    </source>
</evidence>
<dbReference type="GO" id="GO:0046983">
    <property type="term" value="F:protein dimerization activity"/>
    <property type="evidence" value="ECO:0007669"/>
    <property type="project" value="InterPro"/>
</dbReference>
<dbReference type="Gene3D" id="4.10.280.10">
    <property type="entry name" value="Helix-loop-helix DNA-binding domain"/>
    <property type="match status" value="1"/>
</dbReference>
<evidence type="ECO:0000256" key="3">
    <source>
        <dbReference type="ARBA" id="ARBA00023125"/>
    </source>
</evidence>
<keyword evidence="2" id="KW-0524">Neurogenesis</keyword>
<evidence type="ECO:0000313" key="8">
    <source>
        <dbReference type="Proteomes" id="UP000827092"/>
    </source>
</evidence>
<evidence type="ECO:0000259" key="6">
    <source>
        <dbReference type="PROSITE" id="PS50888"/>
    </source>
</evidence>
<dbReference type="InterPro" id="IPR011598">
    <property type="entry name" value="bHLH_dom"/>
</dbReference>
<dbReference type="InterPro" id="IPR050283">
    <property type="entry name" value="E-box_TF_Regulators"/>
</dbReference>
<dbReference type="GO" id="GO:0000981">
    <property type="term" value="F:DNA-binding transcription factor activity, RNA polymerase II-specific"/>
    <property type="evidence" value="ECO:0007669"/>
    <property type="project" value="TreeGrafter"/>
</dbReference>
<keyword evidence="4" id="KW-0539">Nucleus</keyword>
<dbReference type="GO" id="GO:0005634">
    <property type="term" value="C:nucleus"/>
    <property type="evidence" value="ECO:0007669"/>
    <property type="project" value="UniProtKB-SubCell"/>
</dbReference>
<dbReference type="AlphaFoldDB" id="A0AAV6UNC9"/>
<dbReference type="PANTHER" id="PTHR23349">
    <property type="entry name" value="BASIC HELIX-LOOP-HELIX TRANSCRIPTION FACTOR, TWIST"/>
    <property type="match status" value="1"/>
</dbReference>
<dbReference type="Pfam" id="PF00010">
    <property type="entry name" value="HLH"/>
    <property type="match status" value="1"/>
</dbReference>
<dbReference type="CDD" id="cd11418">
    <property type="entry name" value="bHLH_TS_ASCL"/>
    <property type="match status" value="1"/>
</dbReference>
<dbReference type="Proteomes" id="UP000827092">
    <property type="component" value="Unassembled WGS sequence"/>
</dbReference>
<dbReference type="PANTHER" id="PTHR23349:SF108">
    <property type="entry name" value="BHLH DOMAIN-CONTAINING PROTEIN"/>
    <property type="match status" value="1"/>
</dbReference>
<dbReference type="EMBL" id="JAFNEN010000346">
    <property type="protein sequence ID" value="KAG8185126.1"/>
    <property type="molecule type" value="Genomic_DNA"/>
</dbReference>
<sequence>MTTFSTHTTLPYPNPYLDYKPDPQLTWGYSHHHHHIQQPVFDPSTSGSLDDSLPPESLPQPSVASAASSGKKRARGKGSSKSGSYKHVPHREKPPHLVARRNARERRRVQAVNTAFSRLRKCVPAENKSKRLSKVKTLHRAIEYIQMLQEMLNEEGENNVGGSGDHHMGLLGTNNPDSTLNKENELHQRWLQLPSSWGDEDEDDNQNSCLSFYDDFGDAM</sequence>
<evidence type="ECO:0000256" key="5">
    <source>
        <dbReference type="SAM" id="MobiDB-lite"/>
    </source>
</evidence>
<comment type="subcellular location">
    <subcellularLocation>
        <location evidence="1">Nucleus</location>
    </subcellularLocation>
</comment>
<evidence type="ECO:0000313" key="7">
    <source>
        <dbReference type="EMBL" id="KAG8185126.1"/>
    </source>
</evidence>
<protein>
    <recommendedName>
        <fullName evidence="6">BHLH domain-containing protein</fullName>
    </recommendedName>
</protein>
<dbReference type="GO" id="GO:0007399">
    <property type="term" value="P:nervous system development"/>
    <property type="evidence" value="ECO:0007669"/>
    <property type="project" value="UniProtKB-KW"/>
</dbReference>
<dbReference type="SMART" id="SM00353">
    <property type="entry name" value="HLH"/>
    <property type="match status" value="1"/>
</dbReference>
<gene>
    <name evidence="7" type="ORF">JTE90_005722</name>
</gene>
<dbReference type="InterPro" id="IPR036638">
    <property type="entry name" value="HLH_DNA-bd_sf"/>
</dbReference>
<proteinExistence type="predicted"/>
<dbReference type="SUPFAM" id="SSF47459">
    <property type="entry name" value="HLH, helix-loop-helix DNA-binding domain"/>
    <property type="match status" value="1"/>
</dbReference>
<evidence type="ECO:0000256" key="1">
    <source>
        <dbReference type="ARBA" id="ARBA00004123"/>
    </source>
</evidence>
<feature type="region of interest" description="Disordered" evidence="5">
    <location>
        <begin position="38"/>
        <end position="104"/>
    </location>
</feature>
<dbReference type="FunFam" id="4.10.280.10:FF:000029">
    <property type="entry name" value="Achaete-scute family bHLH transcription factor 1"/>
    <property type="match status" value="1"/>
</dbReference>
<dbReference type="GO" id="GO:0000977">
    <property type="term" value="F:RNA polymerase II transcription regulatory region sequence-specific DNA binding"/>
    <property type="evidence" value="ECO:0007669"/>
    <property type="project" value="TreeGrafter"/>
</dbReference>
<keyword evidence="3" id="KW-0238">DNA-binding</keyword>
<dbReference type="PROSITE" id="PS50888">
    <property type="entry name" value="BHLH"/>
    <property type="match status" value="1"/>
</dbReference>
<comment type="caution">
    <text evidence="7">The sequence shown here is derived from an EMBL/GenBank/DDBJ whole genome shotgun (WGS) entry which is preliminary data.</text>
</comment>
<organism evidence="7 8">
    <name type="scientific">Oedothorax gibbosus</name>
    <dbReference type="NCBI Taxonomy" id="931172"/>
    <lineage>
        <taxon>Eukaryota</taxon>
        <taxon>Metazoa</taxon>
        <taxon>Ecdysozoa</taxon>
        <taxon>Arthropoda</taxon>
        <taxon>Chelicerata</taxon>
        <taxon>Arachnida</taxon>
        <taxon>Araneae</taxon>
        <taxon>Araneomorphae</taxon>
        <taxon>Entelegynae</taxon>
        <taxon>Araneoidea</taxon>
        <taxon>Linyphiidae</taxon>
        <taxon>Erigoninae</taxon>
        <taxon>Oedothorax</taxon>
    </lineage>
</organism>
<evidence type="ECO:0000256" key="2">
    <source>
        <dbReference type="ARBA" id="ARBA00022902"/>
    </source>
</evidence>
<keyword evidence="8" id="KW-1185">Reference proteome</keyword>
<accession>A0AAV6UNC9</accession>